<feature type="compositionally biased region" description="Polar residues" evidence="1">
    <location>
        <begin position="1"/>
        <end position="10"/>
    </location>
</feature>
<feature type="compositionally biased region" description="Basic and acidic residues" evidence="1">
    <location>
        <begin position="78"/>
        <end position="88"/>
    </location>
</feature>
<dbReference type="Gene3D" id="3.60.15.10">
    <property type="entry name" value="Ribonuclease Z/Hydroxyacylglutathione hydrolase-like"/>
    <property type="match status" value="1"/>
</dbReference>
<dbReference type="Proteomes" id="UP000054516">
    <property type="component" value="Unassembled WGS sequence"/>
</dbReference>
<evidence type="ECO:0000313" key="4">
    <source>
        <dbReference type="Proteomes" id="UP000054516"/>
    </source>
</evidence>
<feature type="domain" description="Metallo-beta-lactamase" evidence="2">
    <location>
        <begin position="119"/>
        <end position="361"/>
    </location>
</feature>
<name>A0A1W2TII5_ROSNE</name>
<dbReference type="STRING" id="77044.A0A1W2TII5"/>
<accession>A0A1W2TII5</accession>
<dbReference type="PIRSF" id="PIRSF038896">
    <property type="entry name" value="NAPE-PLD"/>
    <property type="match status" value="1"/>
</dbReference>
<proteinExistence type="predicted"/>
<dbReference type="GO" id="GO:0008270">
    <property type="term" value="F:zinc ion binding"/>
    <property type="evidence" value="ECO:0007669"/>
    <property type="project" value="InterPro"/>
</dbReference>
<dbReference type="OrthoDB" id="332863at2759"/>
<dbReference type="EMBL" id="DF977477">
    <property type="protein sequence ID" value="GAP87968.1"/>
    <property type="molecule type" value="Genomic_DNA"/>
</dbReference>
<sequence>MAQYSASLSAWENDDPERGGALNKAHHVMGKDGKTVGFRNPYPSAGAWQDISFAGLVVSAMSARLRGKLTTPQPSGDEIPRADPDPPMRLRHRTTSSSLNVTWLGHACCLVEFPSGLRALFDPVFQDRCGPTPWLGPKRYTPPACDIHDLPSVDAVLISHSHFDHLSCGDVNTLASRFPRARFFVGLGLAGWFKANGIEAVTEMDWWNSVTLTLVREEEEEAQEGPGGGEASDVDAPPRIEARISCLPSQHASGRSAWDKDQTLWASWAVRSGPKSVWFGGDTGYRAVPEDNAKSDADSQDLPSCPVFEQIGRLRGPFDVGLIPIGAYKPRYLFSSWHADPYDAVNIYRETRCMRAIGIHWGAWVLTSEPVDEPPKLLKGALKKAGIEETGVFDTVAIGESRSF</sequence>
<feature type="region of interest" description="Disordered" evidence="1">
    <location>
        <begin position="68"/>
        <end position="89"/>
    </location>
</feature>
<feature type="region of interest" description="Disordered" evidence="1">
    <location>
        <begin position="1"/>
        <end position="23"/>
    </location>
</feature>
<dbReference type="GO" id="GO:0070291">
    <property type="term" value="P:N-acylethanolamine metabolic process"/>
    <property type="evidence" value="ECO:0007669"/>
    <property type="project" value="TreeGrafter"/>
</dbReference>
<dbReference type="SUPFAM" id="SSF56281">
    <property type="entry name" value="Metallo-hydrolase/oxidoreductase"/>
    <property type="match status" value="1"/>
</dbReference>
<protein>
    <submittedName>
        <fullName evidence="3">Putative NAPE-hydrolyzing phospholipase D</fullName>
    </submittedName>
</protein>
<dbReference type="InterPro" id="IPR036866">
    <property type="entry name" value="RibonucZ/Hydroxyglut_hydro"/>
</dbReference>
<dbReference type="GO" id="GO:0005737">
    <property type="term" value="C:cytoplasm"/>
    <property type="evidence" value="ECO:0007669"/>
    <property type="project" value="TreeGrafter"/>
</dbReference>
<dbReference type="GO" id="GO:0070292">
    <property type="term" value="P:N-acylphosphatidylethanolamine metabolic process"/>
    <property type="evidence" value="ECO:0007669"/>
    <property type="project" value="TreeGrafter"/>
</dbReference>
<reference evidence="3" key="1">
    <citation type="submission" date="2016-03" db="EMBL/GenBank/DDBJ databases">
        <title>Draft genome sequence of Rosellinia necatrix.</title>
        <authorList>
            <person name="Kanematsu S."/>
        </authorList>
    </citation>
    <scope>NUCLEOTIDE SEQUENCE [LARGE SCALE GENOMIC DNA]</scope>
    <source>
        <strain evidence="3">W97</strain>
    </source>
</reference>
<evidence type="ECO:0000259" key="2">
    <source>
        <dbReference type="Pfam" id="PF12706"/>
    </source>
</evidence>
<dbReference type="PANTHER" id="PTHR15032:SF4">
    <property type="entry name" value="N-ACYL-PHOSPHATIDYLETHANOLAMINE-HYDROLYZING PHOSPHOLIPASE D"/>
    <property type="match status" value="1"/>
</dbReference>
<dbReference type="InterPro" id="IPR024884">
    <property type="entry name" value="NAPE-PLD"/>
</dbReference>
<dbReference type="Pfam" id="PF12706">
    <property type="entry name" value="Lactamase_B_2"/>
    <property type="match status" value="1"/>
</dbReference>
<organism evidence="3">
    <name type="scientific">Rosellinia necatrix</name>
    <name type="common">White root-rot fungus</name>
    <dbReference type="NCBI Taxonomy" id="77044"/>
    <lineage>
        <taxon>Eukaryota</taxon>
        <taxon>Fungi</taxon>
        <taxon>Dikarya</taxon>
        <taxon>Ascomycota</taxon>
        <taxon>Pezizomycotina</taxon>
        <taxon>Sordariomycetes</taxon>
        <taxon>Xylariomycetidae</taxon>
        <taxon>Xylariales</taxon>
        <taxon>Xylariaceae</taxon>
        <taxon>Rosellinia</taxon>
    </lineage>
</organism>
<dbReference type="PANTHER" id="PTHR15032">
    <property type="entry name" value="N-ACYL-PHOSPHATIDYLETHANOLAMINE-HYDROLYZING PHOSPHOLIPASE D"/>
    <property type="match status" value="1"/>
</dbReference>
<evidence type="ECO:0000313" key="3">
    <source>
        <dbReference type="EMBL" id="GAP87968.1"/>
    </source>
</evidence>
<dbReference type="GO" id="GO:0070290">
    <property type="term" value="F:N-acylphosphatidylethanolamine-specific phospholipase D activity"/>
    <property type="evidence" value="ECO:0007669"/>
    <property type="project" value="InterPro"/>
</dbReference>
<dbReference type="InterPro" id="IPR001279">
    <property type="entry name" value="Metallo-B-lactamas"/>
</dbReference>
<evidence type="ECO:0000256" key="1">
    <source>
        <dbReference type="SAM" id="MobiDB-lite"/>
    </source>
</evidence>
<dbReference type="OMA" id="PARHFCG"/>
<dbReference type="AlphaFoldDB" id="A0A1W2TII5"/>
<gene>
    <name evidence="3" type="ORF">SAMD00023353_3200070</name>
</gene>
<keyword evidence="4" id="KW-1185">Reference proteome</keyword>